<feature type="compositionally biased region" description="Basic residues" evidence="1">
    <location>
        <begin position="289"/>
        <end position="308"/>
    </location>
</feature>
<sequence>MCMMETPMKKPTKGVKGRRNHPYGKKEVVPKVKKEGIPEFKKEWRKNHPGPIQIDGVHSKNEEPKKNWAKKKNVKNLSLDLNSHAPVMQAPVTVVYPSEIPNPEMTTEEPLSQLANLVELINPEYVQEVPQSQPQDSPPLKVNVMEEGEISEAGNFQYDTPEDLLANVGVCYPCPIHNVGTNEVHSQKEWVQDVYLTCPVDNCPVFTSLKEYSTYYDRCRRQGHEWFFNRLPVSSMDRALDCCAGGASKSAGHSAHKTVEKKSRIEQVWDPWDKRGWDQSKPYSMPDTKRRKGRAKGKGWARSKRRRKSGGKIDLQKWINKLGVEFHWLAISIWNRVPN</sequence>
<feature type="region of interest" description="Disordered" evidence="1">
    <location>
        <begin position="277"/>
        <end position="308"/>
    </location>
</feature>
<dbReference type="Proteomes" id="UP000225706">
    <property type="component" value="Unassembled WGS sequence"/>
</dbReference>
<comment type="caution">
    <text evidence="2">The sequence shown here is derived from an EMBL/GenBank/DDBJ whole genome shotgun (WGS) entry which is preliminary data.</text>
</comment>
<keyword evidence="3" id="KW-1185">Reference proteome</keyword>
<reference evidence="3" key="1">
    <citation type="journal article" date="2017" name="bioRxiv">
        <title>Comparative analysis of the genomes of Stylophora pistillata and Acropora digitifera provides evidence for extensive differences between species of corals.</title>
        <authorList>
            <person name="Voolstra C.R."/>
            <person name="Li Y."/>
            <person name="Liew Y.J."/>
            <person name="Baumgarten S."/>
            <person name="Zoccola D."/>
            <person name="Flot J.-F."/>
            <person name="Tambutte S."/>
            <person name="Allemand D."/>
            <person name="Aranda M."/>
        </authorList>
    </citation>
    <scope>NUCLEOTIDE SEQUENCE [LARGE SCALE GENOMIC DNA]</scope>
</reference>
<organism evidence="2 3">
    <name type="scientific">Stylophora pistillata</name>
    <name type="common">Smooth cauliflower coral</name>
    <dbReference type="NCBI Taxonomy" id="50429"/>
    <lineage>
        <taxon>Eukaryota</taxon>
        <taxon>Metazoa</taxon>
        <taxon>Cnidaria</taxon>
        <taxon>Anthozoa</taxon>
        <taxon>Hexacorallia</taxon>
        <taxon>Scleractinia</taxon>
        <taxon>Astrocoeniina</taxon>
        <taxon>Pocilloporidae</taxon>
        <taxon>Stylophora</taxon>
    </lineage>
</organism>
<feature type="compositionally biased region" description="Basic residues" evidence="1">
    <location>
        <begin position="10"/>
        <end position="23"/>
    </location>
</feature>
<feature type="compositionally biased region" description="Basic and acidic residues" evidence="1">
    <location>
        <begin position="57"/>
        <end position="66"/>
    </location>
</feature>
<gene>
    <name evidence="2" type="ORF">AWC38_SpisGene405</name>
</gene>
<evidence type="ECO:0000256" key="1">
    <source>
        <dbReference type="SAM" id="MobiDB-lite"/>
    </source>
</evidence>
<dbReference type="AlphaFoldDB" id="A0A2B4T1F8"/>
<evidence type="ECO:0000313" key="3">
    <source>
        <dbReference type="Proteomes" id="UP000225706"/>
    </source>
</evidence>
<accession>A0A2B4T1F8</accession>
<proteinExistence type="predicted"/>
<feature type="compositionally biased region" description="Basic and acidic residues" evidence="1">
    <location>
        <begin position="24"/>
        <end position="42"/>
    </location>
</feature>
<dbReference type="EMBL" id="LSMT01000003">
    <property type="protein sequence ID" value="PFX34622.1"/>
    <property type="molecule type" value="Genomic_DNA"/>
</dbReference>
<name>A0A2B4T1F8_STYPI</name>
<feature type="region of interest" description="Disordered" evidence="1">
    <location>
        <begin position="1"/>
        <end position="67"/>
    </location>
</feature>
<evidence type="ECO:0000313" key="2">
    <source>
        <dbReference type="EMBL" id="PFX34622.1"/>
    </source>
</evidence>
<protein>
    <submittedName>
        <fullName evidence="2">Uncharacterized protein</fullName>
    </submittedName>
</protein>